<keyword evidence="10" id="KW-0963">Cytoplasm</keyword>
<dbReference type="InterPro" id="IPR004155">
    <property type="entry name" value="PBS_lyase_HEAT"/>
</dbReference>
<dbReference type="PANTHER" id="PTHR12697:SF5">
    <property type="entry name" value="DEOXYHYPUSINE HYDROXYLASE"/>
    <property type="match status" value="1"/>
</dbReference>
<evidence type="ECO:0000256" key="2">
    <source>
        <dbReference type="ARBA" id="ARBA00005041"/>
    </source>
</evidence>
<feature type="binding site" evidence="10">
    <location>
        <position position="63"/>
    </location>
    <ligand>
        <name>Fe cation</name>
        <dbReference type="ChEBI" id="CHEBI:24875"/>
        <label>1</label>
    </ligand>
</feature>
<keyword evidence="4" id="KW-0677">Repeat</keyword>
<feature type="binding site" evidence="10">
    <location>
        <position position="62"/>
    </location>
    <ligand>
        <name>Fe cation</name>
        <dbReference type="ChEBI" id="CHEBI:24875"/>
        <label>1</label>
    </ligand>
</feature>
<evidence type="ECO:0000256" key="11">
    <source>
        <dbReference type="PROSITE-ProRule" id="PRU00103"/>
    </source>
</evidence>
<dbReference type="Pfam" id="PF13646">
    <property type="entry name" value="HEAT_2"/>
    <property type="match status" value="2"/>
</dbReference>
<proteinExistence type="inferred from homology"/>
<name>A0A2T9ZH58_9FUNG</name>
<evidence type="ECO:0000256" key="10">
    <source>
        <dbReference type="HAMAP-Rule" id="MF_03101"/>
    </source>
</evidence>
<dbReference type="SMART" id="SM00567">
    <property type="entry name" value="EZ_HEAT"/>
    <property type="match status" value="6"/>
</dbReference>
<dbReference type="AlphaFoldDB" id="A0A2T9ZH58"/>
<dbReference type="PANTHER" id="PTHR12697">
    <property type="entry name" value="PBS LYASE HEAT-LIKE PROTEIN"/>
    <property type="match status" value="1"/>
</dbReference>
<dbReference type="GO" id="GO:0046872">
    <property type="term" value="F:metal ion binding"/>
    <property type="evidence" value="ECO:0007669"/>
    <property type="project" value="UniProtKB-KW"/>
</dbReference>
<keyword evidence="6 10" id="KW-0408">Iron</keyword>
<evidence type="ECO:0000256" key="5">
    <source>
        <dbReference type="ARBA" id="ARBA00023002"/>
    </source>
</evidence>
<evidence type="ECO:0000313" key="12">
    <source>
        <dbReference type="EMBL" id="PVV03925.1"/>
    </source>
</evidence>
<evidence type="ECO:0000256" key="6">
    <source>
        <dbReference type="ARBA" id="ARBA00023004"/>
    </source>
</evidence>
<dbReference type="PROSITE" id="PS50077">
    <property type="entry name" value="HEAT_REPEAT"/>
    <property type="match status" value="1"/>
</dbReference>
<dbReference type="InterPro" id="IPR016024">
    <property type="entry name" value="ARM-type_fold"/>
</dbReference>
<dbReference type="Proteomes" id="UP000245609">
    <property type="component" value="Unassembled WGS sequence"/>
</dbReference>
<gene>
    <name evidence="10" type="primary">LIA1</name>
    <name evidence="12" type="ORF">BB560_001588</name>
</gene>
<protein>
    <recommendedName>
        <fullName evidence="10">Deoxyhypusine hydroxylase</fullName>
        <shortName evidence="10">DOHH</shortName>
        <ecNumber evidence="10">1.14.99.29</ecNumber>
    </recommendedName>
    <alternativeName>
        <fullName evidence="10">Deoxyhypusine dioxygenase</fullName>
    </alternativeName>
    <alternativeName>
        <fullName evidence="10">Deoxyhypusine monooxygenase</fullName>
    </alternativeName>
</protein>
<dbReference type="InterPro" id="IPR021133">
    <property type="entry name" value="HEAT_type_2"/>
</dbReference>
<evidence type="ECO:0000256" key="3">
    <source>
        <dbReference type="ARBA" id="ARBA00022723"/>
    </source>
</evidence>
<reference evidence="12 13" key="1">
    <citation type="journal article" date="2018" name="MBio">
        <title>Comparative Genomics Reveals the Core Gene Toolbox for the Fungus-Insect Symbiosis.</title>
        <authorList>
            <person name="Wang Y."/>
            <person name="Stata M."/>
            <person name="Wang W."/>
            <person name="Stajich J.E."/>
            <person name="White M.M."/>
            <person name="Moncalvo J.M."/>
        </authorList>
    </citation>
    <scope>NUCLEOTIDE SEQUENCE [LARGE SCALE GENOMIC DNA]</scope>
    <source>
        <strain evidence="12 13">SC-DP-2</strain>
    </source>
</reference>
<dbReference type="EC" id="1.14.99.29" evidence="10"/>
<dbReference type="Pfam" id="PF03130">
    <property type="entry name" value="HEAT_PBS"/>
    <property type="match status" value="1"/>
</dbReference>
<dbReference type="GO" id="GO:0019135">
    <property type="term" value="F:deoxyhypusine monooxygenase activity"/>
    <property type="evidence" value="ECO:0007669"/>
    <property type="project" value="UniProtKB-UniRule"/>
</dbReference>
<dbReference type="UniPathway" id="UPA00354"/>
<feature type="binding site" evidence="10">
    <location>
        <position position="248"/>
    </location>
    <ligand>
        <name>Fe cation</name>
        <dbReference type="ChEBI" id="CHEBI:24875"/>
        <label>2</label>
    </ligand>
</feature>
<comment type="subcellular location">
    <subcellularLocation>
        <location evidence="10">Cytoplasm</location>
    </subcellularLocation>
    <subcellularLocation>
        <location evidence="10">Nucleus</location>
    </subcellularLocation>
</comment>
<feature type="binding site" evidence="10">
    <location>
        <position position="96"/>
    </location>
    <ligand>
        <name>Fe cation</name>
        <dbReference type="ChEBI" id="CHEBI:24875"/>
        <label>1</label>
    </ligand>
</feature>
<dbReference type="HAMAP" id="MF_03101">
    <property type="entry name" value="Deoxyhypusine_hydroxylase"/>
    <property type="match status" value="1"/>
</dbReference>
<organism evidence="12 13">
    <name type="scientific">Smittium megazygosporum</name>
    <dbReference type="NCBI Taxonomy" id="133381"/>
    <lineage>
        <taxon>Eukaryota</taxon>
        <taxon>Fungi</taxon>
        <taxon>Fungi incertae sedis</taxon>
        <taxon>Zoopagomycota</taxon>
        <taxon>Kickxellomycotina</taxon>
        <taxon>Harpellomycetes</taxon>
        <taxon>Harpellales</taxon>
        <taxon>Legeriomycetaceae</taxon>
        <taxon>Smittium</taxon>
    </lineage>
</organism>
<feature type="binding site" evidence="10">
    <location>
        <position position="215"/>
    </location>
    <ligand>
        <name>Fe cation</name>
        <dbReference type="ChEBI" id="CHEBI:24875"/>
        <label>2</label>
    </ligand>
</feature>
<dbReference type="GO" id="GO:0005634">
    <property type="term" value="C:nucleus"/>
    <property type="evidence" value="ECO:0007669"/>
    <property type="project" value="UniProtKB-SubCell"/>
</dbReference>
<evidence type="ECO:0000256" key="7">
    <source>
        <dbReference type="ARBA" id="ARBA00023033"/>
    </source>
</evidence>
<accession>A0A2T9ZH58</accession>
<keyword evidence="5 10" id="KW-0560">Oxidoreductase</keyword>
<keyword evidence="8 10" id="KW-0386">Hypusine biosynthesis</keyword>
<dbReference type="InterPro" id="IPR011989">
    <property type="entry name" value="ARM-like"/>
</dbReference>
<feature type="binding site" evidence="10">
    <location>
        <position position="95"/>
    </location>
    <ligand>
        <name>Fe cation</name>
        <dbReference type="ChEBI" id="CHEBI:24875"/>
        <label>1</label>
    </ligand>
</feature>
<comment type="pathway">
    <text evidence="2 10">Protein modification; eIF5A hypusination.</text>
</comment>
<comment type="function">
    <text evidence="10">Catalyzes the hydroxylation of the N(6)-(4-aminobutyl)-L-lysine intermediate to form hypusine, an essential post-translational modification only found in mature eIF-5A factor.</text>
</comment>
<comment type="cofactor">
    <cofactor evidence="10">
        <name>Fe(2+)</name>
        <dbReference type="ChEBI" id="CHEBI:29033"/>
    </cofactor>
    <text evidence="10">Binds 2 Fe(2+) ions per subunit.</text>
</comment>
<comment type="catalytic activity">
    <reaction evidence="1 10">
        <text>[eIF5A protein]-deoxyhypusine + AH2 + O2 = [eIF5A protein]-hypusine + A + H2O</text>
        <dbReference type="Rhea" id="RHEA:14101"/>
        <dbReference type="Rhea" id="RHEA-COMP:10144"/>
        <dbReference type="Rhea" id="RHEA-COMP:12592"/>
        <dbReference type="ChEBI" id="CHEBI:13193"/>
        <dbReference type="ChEBI" id="CHEBI:15377"/>
        <dbReference type="ChEBI" id="CHEBI:15379"/>
        <dbReference type="ChEBI" id="CHEBI:17499"/>
        <dbReference type="ChEBI" id="CHEBI:82657"/>
        <dbReference type="ChEBI" id="CHEBI:91175"/>
        <dbReference type="EC" id="1.14.99.29"/>
    </reaction>
</comment>
<dbReference type="FunFam" id="1.25.10.10:FF:000099">
    <property type="entry name" value="Deoxyhypusine hydroxylase"/>
    <property type="match status" value="1"/>
</dbReference>
<evidence type="ECO:0000256" key="9">
    <source>
        <dbReference type="ARBA" id="ARBA00045876"/>
    </source>
</evidence>
<evidence type="ECO:0000256" key="4">
    <source>
        <dbReference type="ARBA" id="ARBA00022737"/>
    </source>
</evidence>
<dbReference type="GO" id="GO:0005737">
    <property type="term" value="C:cytoplasm"/>
    <property type="evidence" value="ECO:0007669"/>
    <property type="project" value="UniProtKB-SubCell"/>
</dbReference>
<evidence type="ECO:0000256" key="1">
    <source>
        <dbReference type="ARBA" id="ARBA00000068"/>
    </source>
</evidence>
<dbReference type="EMBL" id="MBFS01000180">
    <property type="protein sequence ID" value="PVV03925.1"/>
    <property type="molecule type" value="Genomic_DNA"/>
</dbReference>
<feature type="binding site" evidence="10">
    <location>
        <position position="216"/>
    </location>
    <ligand>
        <name>Fe cation</name>
        <dbReference type="ChEBI" id="CHEBI:24875"/>
        <label>2</label>
    </ligand>
</feature>
<dbReference type="OrthoDB" id="421002at2759"/>
<dbReference type="Gene3D" id="1.25.10.10">
    <property type="entry name" value="Leucine-rich Repeat Variant"/>
    <property type="match status" value="2"/>
</dbReference>
<dbReference type="STRING" id="133381.A0A2T9ZH58"/>
<feature type="repeat" description="HEAT" evidence="11">
    <location>
        <begin position="76"/>
        <end position="116"/>
    </location>
</feature>
<keyword evidence="10" id="KW-0539">Nucleus</keyword>
<evidence type="ECO:0000313" key="13">
    <source>
        <dbReference type="Proteomes" id="UP000245609"/>
    </source>
</evidence>
<feature type="binding site" evidence="10">
    <location>
        <position position="249"/>
    </location>
    <ligand>
        <name>Fe cation</name>
        <dbReference type="ChEBI" id="CHEBI:24875"/>
        <label>2</label>
    </ligand>
</feature>
<keyword evidence="7 10" id="KW-0503">Monooxygenase</keyword>
<comment type="caution">
    <text evidence="12">The sequence shown here is derived from an EMBL/GenBank/DDBJ whole genome shotgun (WGS) entry which is preliminary data.</text>
</comment>
<keyword evidence="3 10" id="KW-0479">Metal-binding</keyword>
<comment type="function">
    <text evidence="9">Catalyzes the hydroxylation of the N(6)-(4-aminobutyl)-L-lysine intermediate produced by deoxyhypusine synthase/DHPS on a critical lysine of the eukaryotic translation initiation factor 5A/eIF-5A. This is the second step of the post-translational modification of that lysine into an unusual amino acid residue named hypusine. Hypusination is unique to mature eIF-5A factor and is essential for its function.</text>
</comment>
<evidence type="ECO:0000256" key="8">
    <source>
        <dbReference type="ARBA" id="ARBA00023256"/>
    </source>
</evidence>
<sequence>MSADTQSTLENLEKILVNEQGEFPLYKRYRALFSLKGLGSKEAIQIIIKATKKEKDSELFKHELAYCLGQLQNPEAIALLEDLVRDEDEFIMVRHEAAEALGAISDERSIQFLKTFIGGSCKELSETCYLAAKKIEYNKETEIKHENLYGSVDPTPPANEELNVKQLRDILLDQNADLWERYRSMFRLRDIASKEAVLALCDALLQDKTSALFRHEICFVFGELQDKLTADALQKTLANTSEAPMVRHEAAEALGSIAESYVSSALKHYSEDPVAVVRESCIVALDMNEYQNSEEFQYAIIPN</sequence>
<comment type="similarity">
    <text evidence="10">Belongs to the deoxyhypusine hydroxylase family.</text>
</comment>
<dbReference type="InterPro" id="IPR027517">
    <property type="entry name" value="Deoxyhypusine_hydroxylase"/>
</dbReference>
<dbReference type="SUPFAM" id="SSF48371">
    <property type="entry name" value="ARM repeat"/>
    <property type="match status" value="1"/>
</dbReference>
<keyword evidence="13" id="KW-1185">Reference proteome</keyword>